<dbReference type="PROSITE" id="PS51192">
    <property type="entry name" value="HELICASE_ATP_BIND_1"/>
    <property type="match status" value="1"/>
</dbReference>
<gene>
    <name evidence="8" type="ORF">GPJ59_10610</name>
</gene>
<evidence type="ECO:0000256" key="1">
    <source>
        <dbReference type="ARBA" id="ARBA00022741"/>
    </source>
</evidence>
<dbReference type="InterPro" id="IPR045652">
    <property type="entry name" value="DUF6397"/>
</dbReference>
<dbReference type="SMART" id="SM00487">
    <property type="entry name" value="DEXDc"/>
    <property type="match status" value="1"/>
</dbReference>
<dbReference type="Proteomes" id="UP000812013">
    <property type="component" value="Unassembled WGS sequence"/>
</dbReference>
<feature type="region of interest" description="Disordered" evidence="5">
    <location>
        <begin position="299"/>
        <end position="335"/>
    </location>
</feature>
<dbReference type="Pfam" id="PF19934">
    <property type="entry name" value="DUF6397"/>
    <property type="match status" value="1"/>
</dbReference>
<dbReference type="SUPFAM" id="SSF52540">
    <property type="entry name" value="P-loop containing nucleoside triphosphate hydrolases"/>
    <property type="match status" value="1"/>
</dbReference>
<evidence type="ECO:0008006" key="10">
    <source>
        <dbReference type="Google" id="ProtNLM"/>
    </source>
</evidence>
<dbReference type="Gene3D" id="3.40.50.300">
    <property type="entry name" value="P-loop containing nucleotide triphosphate hydrolases"/>
    <property type="match status" value="2"/>
</dbReference>
<keyword evidence="9" id="KW-1185">Reference proteome</keyword>
<evidence type="ECO:0000313" key="9">
    <source>
        <dbReference type="Proteomes" id="UP000812013"/>
    </source>
</evidence>
<feature type="domain" description="Helicase C-terminal" evidence="7">
    <location>
        <begin position="493"/>
        <end position="654"/>
    </location>
</feature>
<comment type="caution">
    <text evidence="8">The sequence shown here is derived from an EMBL/GenBank/DDBJ whole genome shotgun (WGS) entry which is preliminary data.</text>
</comment>
<dbReference type="RefSeq" id="WP_219666355.1">
    <property type="nucleotide sequence ID" value="NZ_WTFF01000053.1"/>
</dbReference>
<evidence type="ECO:0000256" key="3">
    <source>
        <dbReference type="ARBA" id="ARBA00022806"/>
    </source>
</evidence>
<evidence type="ECO:0000313" key="8">
    <source>
        <dbReference type="EMBL" id="MBW5482322.1"/>
    </source>
</evidence>
<dbReference type="SMART" id="SM00490">
    <property type="entry name" value="HELICc"/>
    <property type="match status" value="1"/>
</dbReference>
<sequence>MTGATVKRLTLEAARRELGLRKDEFTLGIEQGVIRTSWSGDELWVKAGEVARWRASPGELAELTCLVHAAEAAGLAGISRHRFDQLARVGAICPVRSYINRYHAEVWQYSALDARRLPEHRPELVGAALPRPFLAELAAGVDRRAEGYRSRLRVQALLGLRDPWVKAAAWSYWLRSVQPPVGGVRLGEAEAVHLARRAAEQGLADVLGSYADPVTPEEQAEAAREFAAALRKARRSCPAPELIVPSDAAARLGCAVERLPDEYRDRGVPADLLAQSVADGLVTVPAPAQVAAVRARRAAQRRKDERKAAGKAERAAKRLREERERAVSARARAHVPERTADATVTLHLGPTNSGKTHDAIALLAARAEAGRTGVYAAPLRMLAFEVYEHLRTRLGAEQVGLRTGEEHLNPEAPVLCCTAEAAPTDGDFLIVDEAHWLADGDRGHAWTRLLLSGAHTDVHVCAAPESEGLLRKLFAPGTDVTVLHHARHGTLSRVEEFRAASLPSASAVVAFSRKAVLALYRELLEAGRSATVLYGAMPPAARREQIRRLSEGEVEVIVTTDVIGHGVNLPLRAVAFAETGKYDGRTRRELLVWEAAQIAGRAGRRGHDAGEGLVGAYRSRLPGLTAGARLLDRAVQAANGARSSGLRVTTAQLRPTWSDLGQPESGEIPHALAGWTAAARTAAQERTWLRPMPVDEIHAKLLAARQAVGAPPDVDGRWPRDGHTVWRLITLPVDANRPTYPAVCRAVLRGVDLHHLIRPLASIDRMALPQAEEYAATMRDLGIAIRVFGRECGGLSADEVAVGEQAAAERINQLVATSRPLATHGSCASCGKPCALWYTHCDACHSARFSWYDADWLDR</sequence>
<dbReference type="EMBL" id="WTFF01000053">
    <property type="protein sequence ID" value="MBW5482322.1"/>
    <property type="molecule type" value="Genomic_DNA"/>
</dbReference>
<dbReference type="Pfam" id="PF22527">
    <property type="entry name" value="DEXQc_Suv3"/>
    <property type="match status" value="1"/>
</dbReference>
<evidence type="ECO:0000256" key="4">
    <source>
        <dbReference type="ARBA" id="ARBA00022840"/>
    </source>
</evidence>
<name>A0ABS6Z3K4_9ACTN</name>
<evidence type="ECO:0000259" key="7">
    <source>
        <dbReference type="PROSITE" id="PS51194"/>
    </source>
</evidence>
<feature type="compositionally biased region" description="Basic and acidic residues" evidence="5">
    <location>
        <begin position="301"/>
        <end position="327"/>
    </location>
</feature>
<dbReference type="InterPro" id="IPR001650">
    <property type="entry name" value="Helicase_C-like"/>
</dbReference>
<dbReference type="PANTHER" id="PTHR12131:SF1">
    <property type="entry name" value="ATP-DEPENDENT RNA HELICASE SUPV3L1, MITOCHONDRIAL-RELATED"/>
    <property type="match status" value="1"/>
</dbReference>
<keyword evidence="3" id="KW-0347">Helicase</keyword>
<evidence type="ECO:0000259" key="6">
    <source>
        <dbReference type="PROSITE" id="PS51192"/>
    </source>
</evidence>
<accession>A0ABS6Z3K4</accession>
<dbReference type="PANTHER" id="PTHR12131">
    <property type="entry name" value="ATP-DEPENDENT RNA AND DNA HELICASE"/>
    <property type="match status" value="1"/>
</dbReference>
<keyword evidence="4" id="KW-0067">ATP-binding</keyword>
<dbReference type="Pfam" id="PF00271">
    <property type="entry name" value="Helicase_C"/>
    <property type="match status" value="1"/>
</dbReference>
<keyword evidence="1" id="KW-0547">Nucleotide-binding</keyword>
<protein>
    <recommendedName>
        <fullName evidence="10">DEAD/DEAH box helicase</fullName>
    </recommendedName>
</protein>
<dbReference type="PROSITE" id="PS51194">
    <property type="entry name" value="HELICASE_CTER"/>
    <property type="match status" value="1"/>
</dbReference>
<dbReference type="InterPro" id="IPR055206">
    <property type="entry name" value="DEXQc_SUV3"/>
</dbReference>
<evidence type="ECO:0000256" key="5">
    <source>
        <dbReference type="SAM" id="MobiDB-lite"/>
    </source>
</evidence>
<feature type="domain" description="Helicase ATP-binding" evidence="6">
    <location>
        <begin position="336"/>
        <end position="473"/>
    </location>
</feature>
<proteinExistence type="predicted"/>
<keyword evidence="2" id="KW-0378">Hydrolase</keyword>
<evidence type="ECO:0000256" key="2">
    <source>
        <dbReference type="ARBA" id="ARBA00022801"/>
    </source>
</evidence>
<reference evidence="8 9" key="1">
    <citation type="submission" date="2019-12" db="EMBL/GenBank/DDBJ databases">
        <title>Genome sequence of Streptomyces bambusae.</title>
        <authorList>
            <person name="Bansal K."/>
            <person name="Choksket S."/>
            <person name="Korpole S."/>
            <person name="Patil P.B."/>
        </authorList>
    </citation>
    <scope>NUCLEOTIDE SEQUENCE [LARGE SCALE GENOMIC DNA]</scope>
    <source>
        <strain evidence="8 9">SK60</strain>
    </source>
</reference>
<organism evidence="8 9">
    <name type="scientific">Streptomyces bambusae</name>
    <dbReference type="NCBI Taxonomy" id="1550616"/>
    <lineage>
        <taxon>Bacteria</taxon>
        <taxon>Bacillati</taxon>
        <taxon>Actinomycetota</taxon>
        <taxon>Actinomycetes</taxon>
        <taxon>Kitasatosporales</taxon>
        <taxon>Streptomycetaceae</taxon>
        <taxon>Streptomyces</taxon>
    </lineage>
</organism>
<dbReference type="InterPro" id="IPR050699">
    <property type="entry name" value="RNA-DNA_Helicase"/>
</dbReference>
<dbReference type="InterPro" id="IPR027417">
    <property type="entry name" value="P-loop_NTPase"/>
</dbReference>
<dbReference type="InterPro" id="IPR014001">
    <property type="entry name" value="Helicase_ATP-bd"/>
</dbReference>